<sequence>MSLEQIRLEIEARQQRIDAAISPDPVERAWVRWRWSLDRLREQKRERLLELSVALLELKGEA</sequence>
<gene>
    <name evidence="1" type="ORF">Mgrana_02357</name>
</gene>
<name>A0A399F6Q3_9DEIN</name>
<reference evidence="1 2" key="1">
    <citation type="submission" date="2018-08" db="EMBL/GenBank/DDBJ databases">
        <title>Meiothermus granaticius genome AF-68 sequencing project.</title>
        <authorList>
            <person name="Da Costa M.S."/>
            <person name="Albuquerque L."/>
            <person name="Raposo P."/>
            <person name="Froufe H.J.C."/>
            <person name="Barroso C.S."/>
            <person name="Egas C."/>
        </authorList>
    </citation>
    <scope>NUCLEOTIDE SEQUENCE [LARGE SCALE GENOMIC DNA]</scope>
    <source>
        <strain evidence="1 2">AF-68</strain>
    </source>
</reference>
<dbReference type="AlphaFoldDB" id="A0A399F6Q3"/>
<accession>A0A399F6Q3</accession>
<evidence type="ECO:0000313" key="2">
    <source>
        <dbReference type="Proteomes" id="UP000266178"/>
    </source>
</evidence>
<proteinExistence type="predicted"/>
<dbReference type="EMBL" id="QWLB01000033">
    <property type="protein sequence ID" value="RIH91780.1"/>
    <property type="molecule type" value="Genomic_DNA"/>
</dbReference>
<evidence type="ECO:0000313" key="1">
    <source>
        <dbReference type="EMBL" id="RIH91780.1"/>
    </source>
</evidence>
<dbReference type="RefSeq" id="WP_119357822.1">
    <property type="nucleotide sequence ID" value="NZ_BJXM01000035.1"/>
</dbReference>
<organism evidence="1 2">
    <name type="scientific">Meiothermus granaticius NBRC 107808</name>
    <dbReference type="NCBI Taxonomy" id="1227551"/>
    <lineage>
        <taxon>Bacteria</taxon>
        <taxon>Thermotogati</taxon>
        <taxon>Deinococcota</taxon>
        <taxon>Deinococci</taxon>
        <taxon>Thermales</taxon>
        <taxon>Thermaceae</taxon>
        <taxon>Meiothermus</taxon>
    </lineage>
</organism>
<comment type="caution">
    <text evidence="1">The sequence shown here is derived from an EMBL/GenBank/DDBJ whole genome shotgun (WGS) entry which is preliminary data.</text>
</comment>
<keyword evidence="2" id="KW-1185">Reference proteome</keyword>
<protein>
    <submittedName>
        <fullName evidence="1">Uncharacterized protein</fullName>
    </submittedName>
</protein>
<dbReference type="Proteomes" id="UP000266178">
    <property type="component" value="Unassembled WGS sequence"/>
</dbReference>